<keyword evidence="3" id="KW-1185">Reference proteome</keyword>
<name>A0A2N5N0G6_9BACL</name>
<feature type="compositionally biased region" description="Basic and acidic residues" evidence="1">
    <location>
        <begin position="25"/>
        <end position="45"/>
    </location>
</feature>
<proteinExistence type="predicted"/>
<accession>A0A2N5N0G6</accession>
<dbReference type="AlphaFoldDB" id="A0A2N5N0G6"/>
<evidence type="ECO:0000313" key="3">
    <source>
        <dbReference type="Proteomes" id="UP000234789"/>
    </source>
</evidence>
<sequence length="45" mass="5319">MKWKKIAYSEIKGNNDSTNRKRATERRDDEGEEETACRDFHSEAD</sequence>
<protein>
    <submittedName>
        <fullName evidence="2">Uncharacterized protein</fullName>
    </submittedName>
</protein>
<dbReference type="Proteomes" id="UP000234789">
    <property type="component" value="Unassembled WGS sequence"/>
</dbReference>
<organism evidence="2 3">
    <name type="scientific">Paenibacillus pasadenensis</name>
    <dbReference type="NCBI Taxonomy" id="217090"/>
    <lineage>
        <taxon>Bacteria</taxon>
        <taxon>Bacillati</taxon>
        <taxon>Bacillota</taxon>
        <taxon>Bacilli</taxon>
        <taxon>Bacillales</taxon>
        <taxon>Paenibacillaceae</taxon>
        <taxon>Paenibacillus</taxon>
    </lineage>
</organism>
<reference evidence="2 3" key="1">
    <citation type="submission" date="2017-05" db="EMBL/GenBank/DDBJ databases">
        <title>Functional genome analysis of Paenibacillus pasadenensis strain R16: insights on endophytic life style and antifungal activity.</title>
        <authorList>
            <person name="Passera A."/>
            <person name="Marcolungo L."/>
            <person name="Casati P."/>
            <person name="Brasca M."/>
            <person name="Quaglino F."/>
            <person name="Delledonne M."/>
        </authorList>
    </citation>
    <scope>NUCLEOTIDE SEQUENCE [LARGE SCALE GENOMIC DNA]</scope>
    <source>
        <strain evidence="2 3">R16</strain>
    </source>
</reference>
<evidence type="ECO:0000256" key="1">
    <source>
        <dbReference type="SAM" id="MobiDB-lite"/>
    </source>
</evidence>
<feature type="region of interest" description="Disordered" evidence="1">
    <location>
        <begin position="1"/>
        <end position="45"/>
    </location>
</feature>
<evidence type="ECO:0000313" key="2">
    <source>
        <dbReference type="EMBL" id="PLT43815.1"/>
    </source>
</evidence>
<gene>
    <name evidence="2" type="ORF">B8V81_2246</name>
</gene>
<dbReference type="EMBL" id="NFEZ01000004">
    <property type="protein sequence ID" value="PLT43815.1"/>
    <property type="molecule type" value="Genomic_DNA"/>
</dbReference>
<comment type="caution">
    <text evidence="2">The sequence shown here is derived from an EMBL/GenBank/DDBJ whole genome shotgun (WGS) entry which is preliminary data.</text>
</comment>